<dbReference type="EMBL" id="JACHOC010000005">
    <property type="protein sequence ID" value="MBB4622829.1"/>
    <property type="molecule type" value="Genomic_DNA"/>
</dbReference>
<protein>
    <submittedName>
        <fullName evidence="2">Transposase</fullName>
    </submittedName>
</protein>
<evidence type="ECO:0000313" key="3">
    <source>
        <dbReference type="Proteomes" id="UP000533637"/>
    </source>
</evidence>
<keyword evidence="1" id="KW-0175">Coiled coil</keyword>
<gene>
    <name evidence="2" type="ORF">GGQ57_002738</name>
</gene>
<reference evidence="2 3" key="1">
    <citation type="submission" date="2020-08" db="EMBL/GenBank/DDBJ databases">
        <title>Genomic Encyclopedia of Type Strains, Phase IV (KMG-IV): sequencing the most valuable type-strain genomes for metagenomic binning, comparative biology and taxonomic classification.</title>
        <authorList>
            <person name="Goeker M."/>
        </authorList>
    </citation>
    <scope>NUCLEOTIDE SEQUENCE [LARGE SCALE GENOMIC DNA]</scope>
    <source>
        <strain evidence="2 3">DSM 102983</strain>
    </source>
</reference>
<accession>A0ABR6KPQ9</accession>
<organism evidence="2 3">
    <name type="scientific">Parabacteroides faecis</name>
    <dbReference type="NCBI Taxonomy" id="1217282"/>
    <lineage>
        <taxon>Bacteria</taxon>
        <taxon>Pseudomonadati</taxon>
        <taxon>Bacteroidota</taxon>
        <taxon>Bacteroidia</taxon>
        <taxon>Bacteroidales</taxon>
        <taxon>Tannerellaceae</taxon>
        <taxon>Parabacteroides</taxon>
    </lineage>
</organism>
<sequence length="119" mass="14237">MREQNYQQKRIQYSRNEEIYRLRVIEGLDISPIMEKMHVSRVTVYRSLSTFERDNPKQIEQMKKQGKNVTPEDYKELLKEISELKKSLAQERLRADFYEEMVAFGKEVYGIDLKKAGTK</sequence>
<comment type="caution">
    <text evidence="2">The sequence shown here is derived from an EMBL/GenBank/DDBJ whole genome shotgun (WGS) entry which is preliminary data.</text>
</comment>
<proteinExistence type="predicted"/>
<dbReference type="Proteomes" id="UP000533637">
    <property type="component" value="Unassembled WGS sequence"/>
</dbReference>
<dbReference type="RefSeq" id="WP_183671183.1">
    <property type="nucleotide sequence ID" value="NZ_BMPB01000005.1"/>
</dbReference>
<name>A0ABR6KPQ9_9BACT</name>
<evidence type="ECO:0000313" key="2">
    <source>
        <dbReference type="EMBL" id="MBB4622829.1"/>
    </source>
</evidence>
<keyword evidence="3" id="KW-1185">Reference proteome</keyword>
<evidence type="ECO:0000256" key="1">
    <source>
        <dbReference type="SAM" id="Coils"/>
    </source>
</evidence>
<feature type="coiled-coil region" evidence="1">
    <location>
        <begin position="74"/>
        <end position="101"/>
    </location>
</feature>